<reference evidence="14" key="1">
    <citation type="submission" date="2021-02" db="EMBL/GenBank/DDBJ databases">
        <title>The CRISPR/cas machinery reduction and long-range gene transfer in the hot spring cyanobacterium Synechococcus.</title>
        <authorList>
            <person name="Dvorak P."/>
            <person name="Jahodarova E."/>
            <person name="Hasler P."/>
            <person name="Poulickova A."/>
        </authorList>
    </citation>
    <scope>NUCLEOTIDE SEQUENCE</scope>
    <source>
        <strain evidence="14">Rupite</strain>
    </source>
</reference>
<feature type="region of interest" description="Disordered" evidence="12">
    <location>
        <begin position="412"/>
        <end position="450"/>
    </location>
</feature>
<keyword evidence="15" id="KW-1185">Reference proteome</keyword>
<keyword evidence="9 11" id="KW-0239">DNA-directed DNA polymerase</keyword>
<dbReference type="GO" id="GO:0003887">
    <property type="term" value="F:DNA-directed DNA polymerase activity"/>
    <property type="evidence" value="ECO:0007669"/>
    <property type="project" value="UniProtKB-EC"/>
</dbReference>
<feature type="region of interest" description="Disordered" evidence="12">
    <location>
        <begin position="626"/>
        <end position="666"/>
    </location>
</feature>
<dbReference type="NCBIfam" id="TIGR02397">
    <property type="entry name" value="dnaX_nterm"/>
    <property type="match status" value="1"/>
</dbReference>
<keyword evidence="7" id="KW-0862">Zinc</keyword>
<dbReference type="InterPro" id="IPR022754">
    <property type="entry name" value="DNA_pol_III_gamma-3"/>
</dbReference>
<name>A0ABT0CFP5_THEVL</name>
<dbReference type="PANTHER" id="PTHR11669">
    <property type="entry name" value="REPLICATION FACTOR C / DNA POLYMERASE III GAMMA-TAU SUBUNIT"/>
    <property type="match status" value="1"/>
</dbReference>
<evidence type="ECO:0000256" key="1">
    <source>
        <dbReference type="ARBA" id="ARBA00006360"/>
    </source>
</evidence>
<evidence type="ECO:0000256" key="5">
    <source>
        <dbReference type="ARBA" id="ARBA00022723"/>
    </source>
</evidence>
<dbReference type="InterPro" id="IPR003593">
    <property type="entry name" value="AAA+_ATPase"/>
</dbReference>
<dbReference type="Pfam" id="PF12169">
    <property type="entry name" value="DNA_pol3_gamma3"/>
    <property type="match status" value="1"/>
</dbReference>
<keyword evidence="6 11" id="KW-0547">Nucleotide-binding</keyword>
<evidence type="ECO:0000256" key="9">
    <source>
        <dbReference type="ARBA" id="ARBA00022932"/>
    </source>
</evidence>
<evidence type="ECO:0000256" key="4">
    <source>
        <dbReference type="ARBA" id="ARBA00022705"/>
    </source>
</evidence>
<proteinExistence type="inferred from homology"/>
<keyword evidence="3 11" id="KW-0548">Nucleotidyltransferase</keyword>
<dbReference type="Proteomes" id="UP000830835">
    <property type="component" value="Unassembled WGS sequence"/>
</dbReference>
<keyword evidence="4 11" id="KW-0235">DNA replication</keyword>
<protein>
    <recommendedName>
        <fullName evidence="11">DNA polymerase III subunit gamma/tau</fullName>
        <ecNumber evidence="11">2.7.7.7</ecNumber>
    </recommendedName>
</protein>
<dbReference type="SMART" id="SM00382">
    <property type="entry name" value="AAA"/>
    <property type="match status" value="1"/>
</dbReference>
<evidence type="ECO:0000259" key="13">
    <source>
        <dbReference type="SMART" id="SM00382"/>
    </source>
</evidence>
<evidence type="ECO:0000256" key="11">
    <source>
        <dbReference type="RuleBase" id="RU364063"/>
    </source>
</evidence>
<dbReference type="Gene3D" id="1.10.8.60">
    <property type="match status" value="1"/>
</dbReference>
<keyword evidence="5" id="KW-0479">Metal-binding</keyword>
<dbReference type="Gene3D" id="3.40.50.300">
    <property type="entry name" value="P-loop containing nucleotide triphosphate hydrolases"/>
    <property type="match status" value="1"/>
</dbReference>
<comment type="function">
    <text evidence="11">DNA polymerase III is a complex, multichain enzyme responsible for most of the replicative synthesis in bacteria. This DNA polymerase also exhibits 3' to 5' exonuclease activity.</text>
</comment>
<comment type="subunit">
    <text evidence="11">DNA polymerase III contains a core (composed of alpha, epsilon and theta chains) that associates with a tau subunit. This core dimerizes to form the POLIII' complex. PolIII' associates with the gamma complex (composed of gamma, delta, delta', psi and chi chains) and with the beta chain to form the complete DNA polymerase III complex.</text>
</comment>
<dbReference type="InterPro" id="IPR008921">
    <property type="entry name" value="DNA_pol3_clamp-load_cplx_C"/>
</dbReference>
<dbReference type="RefSeq" id="WP_244352504.1">
    <property type="nucleotide sequence ID" value="NZ_JAFIRA010000050.1"/>
</dbReference>
<feature type="compositionally biased region" description="Polar residues" evidence="12">
    <location>
        <begin position="530"/>
        <end position="544"/>
    </location>
</feature>
<dbReference type="EC" id="2.7.7.7" evidence="11"/>
<comment type="catalytic activity">
    <reaction evidence="10 11">
        <text>DNA(n) + a 2'-deoxyribonucleoside 5'-triphosphate = DNA(n+1) + diphosphate</text>
        <dbReference type="Rhea" id="RHEA:22508"/>
        <dbReference type="Rhea" id="RHEA-COMP:17339"/>
        <dbReference type="Rhea" id="RHEA-COMP:17340"/>
        <dbReference type="ChEBI" id="CHEBI:33019"/>
        <dbReference type="ChEBI" id="CHEBI:61560"/>
        <dbReference type="ChEBI" id="CHEBI:173112"/>
        <dbReference type="EC" id="2.7.7.7"/>
    </reaction>
</comment>
<dbReference type="InterPro" id="IPR005790">
    <property type="entry name" value="DNA_polIII_delta"/>
</dbReference>
<dbReference type="NCBIfam" id="NF011510">
    <property type="entry name" value="PRK14948.1"/>
    <property type="match status" value="1"/>
</dbReference>
<accession>A0ABT0CFP5</accession>
<evidence type="ECO:0000256" key="10">
    <source>
        <dbReference type="ARBA" id="ARBA00049244"/>
    </source>
</evidence>
<feature type="compositionally biased region" description="Polar residues" evidence="12">
    <location>
        <begin position="568"/>
        <end position="577"/>
    </location>
</feature>
<evidence type="ECO:0000256" key="6">
    <source>
        <dbReference type="ARBA" id="ARBA00022741"/>
    </source>
</evidence>
<evidence type="ECO:0000256" key="12">
    <source>
        <dbReference type="SAM" id="MobiDB-lite"/>
    </source>
</evidence>
<keyword evidence="2 11" id="KW-0808">Transferase</keyword>
<dbReference type="CDD" id="cd18137">
    <property type="entry name" value="HLD_clamp_pol_III_gamma_tau"/>
    <property type="match status" value="1"/>
</dbReference>
<dbReference type="PANTHER" id="PTHR11669:SF0">
    <property type="entry name" value="PROTEIN STICHEL-LIKE 2"/>
    <property type="match status" value="1"/>
</dbReference>
<evidence type="ECO:0000256" key="3">
    <source>
        <dbReference type="ARBA" id="ARBA00022695"/>
    </source>
</evidence>
<evidence type="ECO:0000313" key="15">
    <source>
        <dbReference type="Proteomes" id="UP000830835"/>
    </source>
</evidence>
<dbReference type="Pfam" id="PF22608">
    <property type="entry name" value="DNAX_ATPase_lid"/>
    <property type="match status" value="1"/>
</dbReference>
<evidence type="ECO:0000256" key="8">
    <source>
        <dbReference type="ARBA" id="ARBA00022840"/>
    </source>
</evidence>
<dbReference type="InterPro" id="IPR012763">
    <property type="entry name" value="DNA_pol_III_sug/sutau_N"/>
</dbReference>
<comment type="similarity">
    <text evidence="1 11">Belongs to the DnaX/STICHEL family.</text>
</comment>
<feature type="domain" description="AAA+ ATPase" evidence="13">
    <location>
        <begin position="41"/>
        <end position="183"/>
    </location>
</feature>
<dbReference type="Pfam" id="PF13177">
    <property type="entry name" value="DNA_pol3_delta2"/>
    <property type="match status" value="1"/>
</dbReference>
<dbReference type="NCBIfam" id="TIGR01128">
    <property type="entry name" value="holA"/>
    <property type="match status" value="1"/>
</dbReference>
<dbReference type="EMBL" id="JAFIRA010000050">
    <property type="protein sequence ID" value="MCJ2544195.1"/>
    <property type="molecule type" value="Genomic_DNA"/>
</dbReference>
<dbReference type="Gene3D" id="1.20.272.10">
    <property type="match status" value="1"/>
</dbReference>
<dbReference type="InterPro" id="IPR027417">
    <property type="entry name" value="P-loop_NTPase"/>
</dbReference>
<evidence type="ECO:0000256" key="2">
    <source>
        <dbReference type="ARBA" id="ARBA00022679"/>
    </source>
</evidence>
<feature type="region of interest" description="Disordered" evidence="12">
    <location>
        <begin position="526"/>
        <end position="587"/>
    </location>
</feature>
<dbReference type="SUPFAM" id="SSF48019">
    <property type="entry name" value="post-AAA+ oligomerization domain-like"/>
    <property type="match status" value="1"/>
</dbReference>
<dbReference type="InterPro" id="IPR045085">
    <property type="entry name" value="HLD_clamp_pol_III_gamma_tau"/>
</dbReference>
<dbReference type="CDD" id="cd00009">
    <property type="entry name" value="AAA"/>
    <property type="match status" value="1"/>
</dbReference>
<dbReference type="SUPFAM" id="SSF52540">
    <property type="entry name" value="P-loop containing nucleoside triphosphate hydrolases"/>
    <property type="match status" value="1"/>
</dbReference>
<keyword evidence="8 11" id="KW-0067">ATP-binding</keyword>
<dbReference type="InterPro" id="IPR050238">
    <property type="entry name" value="DNA_Rep/Repair_Clamp_Loader"/>
</dbReference>
<organism evidence="14 15">
    <name type="scientific">Thermostichus vulcanus str. 'Rupite'</name>
    <dbReference type="NCBI Taxonomy" id="2813851"/>
    <lineage>
        <taxon>Bacteria</taxon>
        <taxon>Bacillati</taxon>
        <taxon>Cyanobacteriota</taxon>
        <taxon>Cyanophyceae</taxon>
        <taxon>Thermostichales</taxon>
        <taxon>Thermostichaceae</taxon>
        <taxon>Thermostichus</taxon>
    </lineage>
</organism>
<sequence length="666" mass="72689">MAESNAYEPLHLKYRPQRFADVVGQAAVVQTLANAIRLGRIAPAYLFCGPRGTGKTSSARILAKSLNCERGPTADPCQVCSQCRAITGGSSLDVIEIDAASNTGVDNIRELIERAQFAPVSSRYKVYVIDECHMLSNAAFNALLKTLEEPPAHVVFVLATTDPQRVLPTVISRCQRFDYRRIPLRDMVDHLAKIATQEGIPITPEALQLVAQLSQGGLRDAESLLDQLSLLEGTITPETVWDLVGAIPERHLLDLIDALAAQNAQGVLTQARQLLEHGKEPLVLVQNLVGFYRDLLLIKTAPEQRELVALTDSTWEALRERAPNYSVEILLAAQSHLRQCEPQIRQSGQPRLWLEIALMDLLRLWYPDGVGQLNLRNIETAPATVGLPLPKTEPIPAPIATAPIVKESVSVPPVATTPLPQPPSTQRDPVPTATASPEPKPPKLPESPVNLLRPRWDEFLKRLSPVTKALMVSGHLHQETPEEITLAFPSKGLAEKVRGKESELRSVLQSLLQRSVRLNLIVQRSGEAVHTTSSRDTAPASPTQGSPPRTPSPEKPEPMDPPSERPSPLQSLSKSDPSPTPGRAALTKIDELEEVARRFAEHFNGSLVDLEGVLGSPDLQTLEAVEAEGSPTEFPEEVAEPPLAPAVPLSSRVRTPPAEEEEDLPF</sequence>
<evidence type="ECO:0000256" key="7">
    <source>
        <dbReference type="ARBA" id="ARBA00022833"/>
    </source>
</evidence>
<dbReference type="NCBIfam" id="NF004046">
    <property type="entry name" value="PRK05563.1"/>
    <property type="match status" value="1"/>
</dbReference>
<evidence type="ECO:0000313" key="14">
    <source>
        <dbReference type="EMBL" id="MCJ2544195.1"/>
    </source>
</evidence>
<gene>
    <name evidence="11" type="primary">dnaX</name>
    <name evidence="14" type="ORF">JX360_15000</name>
</gene>
<comment type="caution">
    <text evidence="14">The sequence shown here is derived from an EMBL/GenBank/DDBJ whole genome shotgun (WGS) entry which is preliminary data.</text>
</comment>